<dbReference type="Gene3D" id="2.30.38.10">
    <property type="entry name" value="Luciferase, Domain 3"/>
    <property type="match status" value="1"/>
</dbReference>
<dbReference type="EMBL" id="BARU01029486">
    <property type="protein sequence ID" value="GAH67489.1"/>
    <property type="molecule type" value="Genomic_DNA"/>
</dbReference>
<keyword evidence="1" id="KW-0812">Transmembrane</keyword>
<gene>
    <name evidence="2" type="ORF">S03H2_46905</name>
</gene>
<comment type="caution">
    <text evidence="2">The sequence shown here is derived from an EMBL/GenBank/DDBJ whole genome shotgun (WGS) entry which is preliminary data.</text>
</comment>
<accession>X1IN20</accession>
<feature type="non-terminal residue" evidence="2">
    <location>
        <position position="1"/>
    </location>
</feature>
<evidence type="ECO:0000256" key="1">
    <source>
        <dbReference type="SAM" id="Phobius"/>
    </source>
</evidence>
<evidence type="ECO:0000313" key="2">
    <source>
        <dbReference type="EMBL" id="GAH67489.1"/>
    </source>
</evidence>
<sequence length="65" mass="7411">KEPEESRRTIEQDGWVHTGDLVMQDEDEYYYIVGTPITIVLFSRLITLIVSSGSKSPINIVFAPR</sequence>
<reference evidence="2" key="1">
    <citation type="journal article" date="2014" name="Front. Microbiol.">
        <title>High frequency of phylogenetically diverse reductive dehalogenase-homologous genes in deep subseafloor sedimentary metagenomes.</title>
        <authorList>
            <person name="Kawai M."/>
            <person name="Futagami T."/>
            <person name="Toyoda A."/>
            <person name="Takaki Y."/>
            <person name="Nishi S."/>
            <person name="Hori S."/>
            <person name="Arai W."/>
            <person name="Tsubouchi T."/>
            <person name="Morono Y."/>
            <person name="Uchiyama I."/>
            <person name="Ito T."/>
            <person name="Fujiyama A."/>
            <person name="Inagaki F."/>
            <person name="Takami H."/>
        </authorList>
    </citation>
    <scope>NUCLEOTIDE SEQUENCE</scope>
    <source>
        <strain evidence="2">Expedition CK06-06</strain>
    </source>
</reference>
<proteinExistence type="predicted"/>
<evidence type="ECO:0008006" key="3">
    <source>
        <dbReference type="Google" id="ProtNLM"/>
    </source>
</evidence>
<dbReference type="AlphaFoldDB" id="X1IN20"/>
<keyword evidence="1" id="KW-1133">Transmembrane helix</keyword>
<dbReference type="SUPFAM" id="SSF56801">
    <property type="entry name" value="Acetyl-CoA synthetase-like"/>
    <property type="match status" value="1"/>
</dbReference>
<name>X1IN20_9ZZZZ</name>
<feature type="transmembrane region" description="Helical" evidence="1">
    <location>
        <begin position="29"/>
        <end position="50"/>
    </location>
</feature>
<organism evidence="2">
    <name type="scientific">marine sediment metagenome</name>
    <dbReference type="NCBI Taxonomy" id="412755"/>
    <lineage>
        <taxon>unclassified sequences</taxon>
        <taxon>metagenomes</taxon>
        <taxon>ecological metagenomes</taxon>
    </lineage>
</organism>
<keyword evidence="1" id="KW-0472">Membrane</keyword>
<protein>
    <recommendedName>
        <fullName evidence="3">AMP-dependent synthetase/ligase domain-containing protein</fullName>
    </recommendedName>
</protein>